<sequence length="100" mass="11057">MKEENLGKIKHILPAGENWYRVLGSKDAPQFERIVFWAVINDGEGDVVAGVPREDIGVIGAVSDWLSDVAGYIEVSPSQLSSLTENPEELEQYNLIWAEG</sequence>
<accession>A0A135P5E1</accession>
<evidence type="ECO:0000313" key="2">
    <source>
        <dbReference type="Proteomes" id="UP000070498"/>
    </source>
</evidence>
<reference evidence="1 2" key="1">
    <citation type="submission" date="2015-11" db="EMBL/GenBank/DDBJ databases">
        <title>Draft genome sequence of Agrobacterium sp. R89-1.</title>
        <authorList>
            <person name="Zahradnik J."/>
            <person name="Kyslikova E."/>
            <person name="Palyzova A."/>
            <person name="Kyslik P."/>
        </authorList>
    </citation>
    <scope>NUCLEOTIDE SEQUENCE [LARGE SCALE GENOMIC DNA]</scope>
    <source>
        <strain evidence="1 2">R89-1</strain>
    </source>
</reference>
<evidence type="ECO:0000313" key="1">
    <source>
        <dbReference type="EMBL" id="KXG86657.1"/>
    </source>
</evidence>
<protein>
    <submittedName>
        <fullName evidence="1">Uncharacterized protein</fullName>
    </submittedName>
</protein>
<proteinExistence type="predicted"/>
<keyword evidence="2" id="KW-1185">Reference proteome</keyword>
<dbReference type="Proteomes" id="UP000070498">
    <property type="component" value="Unassembled WGS sequence"/>
</dbReference>
<comment type="caution">
    <text evidence="1">The sequence shown here is derived from an EMBL/GenBank/DDBJ whole genome shotgun (WGS) entry which is preliminary data.</text>
</comment>
<dbReference type="STRING" id="2052828.ATO67_01125"/>
<dbReference type="OrthoDB" id="8382012at2"/>
<dbReference type="AlphaFoldDB" id="A0A135P5E1"/>
<name>A0A135P5E1_9HYPH</name>
<organism evidence="1 2">
    <name type="scientific">Agrobacterium bohemicum</name>
    <dbReference type="NCBI Taxonomy" id="2052828"/>
    <lineage>
        <taxon>Bacteria</taxon>
        <taxon>Pseudomonadati</taxon>
        <taxon>Pseudomonadota</taxon>
        <taxon>Alphaproteobacteria</taxon>
        <taxon>Hyphomicrobiales</taxon>
        <taxon>Rhizobiaceae</taxon>
        <taxon>Rhizobium/Agrobacterium group</taxon>
        <taxon>Agrobacterium</taxon>
    </lineage>
</organism>
<dbReference type="EMBL" id="LNUW01000015">
    <property type="protein sequence ID" value="KXG86657.1"/>
    <property type="molecule type" value="Genomic_DNA"/>
</dbReference>
<gene>
    <name evidence="1" type="ORF">ATO67_01125</name>
</gene>